<dbReference type="InterPro" id="IPR048256">
    <property type="entry name" value="Tektin-like"/>
</dbReference>
<keyword evidence="3" id="KW-0966">Cell projection</keyword>
<evidence type="ECO:0000313" key="6">
    <source>
        <dbReference type="EMBL" id="CAK8691663.1"/>
    </source>
</evidence>
<organism evidence="6 7">
    <name type="scientific">Clavelina lepadiformis</name>
    <name type="common">Light-bulb sea squirt</name>
    <name type="synonym">Ascidia lepadiformis</name>
    <dbReference type="NCBI Taxonomy" id="159417"/>
    <lineage>
        <taxon>Eukaryota</taxon>
        <taxon>Metazoa</taxon>
        <taxon>Chordata</taxon>
        <taxon>Tunicata</taxon>
        <taxon>Ascidiacea</taxon>
        <taxon>Aplousobranchia</taxon>
        <taxon>Clavelinidae</taxon>
        <taxon>Clavelina</taxon>
    </lineage>
</organism>
<feature type="compositionally biased region" description="Polar residues" evidence="5">
    <location>
        <begin position="422"/>
        <end position="435"/>
    </location>
</feature>
<dbReference type="InterPro" id="IPR000435">
    <property type="entry name" value="Tektins"/>
</dbReference>
<proteinExistence type="inferred from homology"/>
<name>A0ABP0GJU9_CLALP</name>
<comment type="similarity">
    <text evidence="1 3">Belongs to the tektin family.</text>
</comment>
<keyword evidence="3" id="KW-0282">Flagellum</keyword>
<evidence type="ECO:0000256" key="3">
    <source>
        <dbReference type="RuleBase" id="RU367040"/>
    </source>
</evidence>
<dbReference type="PANTHER" id="PTHR19960:SF7">
    <property type="entry name" value="TEKTIN"/>
    <property type="match status" value="1"/>
</dbReference>
<feature type="coiled-coil region" evidence="4">
    <location>
        <begin position="75"/>
        <end position="102"/>
    </location>
</feature>
<evidence type="ECO:0000256" key="1">
    <source>
        <dbReference type="ARBA" id="ARBA00007209"/>
    </source>
</evidence>
<reference evidence="6 7" key="1">
    <citation type="submission" date="2024-02" db="EMBL/GenBank/DDBJ databases">
        <authorList>
            <person name="Daric V."/>
            <person name="Darras S."/>
        </authorList>
    </citation>
    <scope>NUCLEOTIDE SEQUENCE [LARGE SCALE GENOMIC DNA]</scope>
</reference>
<evidence type="ECO:0000256" key="5">
    <source>
        <dbReference type="SAM" id="MobiDB-lite"/>
    </source>
</evidence>
<comment type="subcellular location">
    <subcellularLocation>
        <location evidence="3">Cytoplasm</location>
        <location evidence="3">Cytoskeleton</location>
        <location evidence="3">Cilium axoneme</location>
    </subcellularLocation>
</comment>
<keyword evidence="4" id="KW-0175">Coiled coil</keyword>
<feature type="region of interest" description="Disordered" evidence="5">
    <location>
        <begin position="415"/>
        <end position="435"/>
    </location>
</feature>
<dbReference type="Proteomes" id="UP001642483">
    <property type="component" value="Unassembled WGS sequence"/>
</dbReference>
<dbReference type="PRINTS" id="PR00511">
    <property type="entry name" value="TEKTIN"/>
</dbReference>
<dbReference type="PANTHER" id="PTHR19960">
    <property type="entry name" value="TEKTIN"/>
    <property type="match status" value="1"/>
</dbReference>
<feature type="coiled-coil region" evidence="4">
    <location>
        <begin position="272"/>
        <end position="303"/>
    </location>
</feature>
<dbReference type="EMBL" id="CAWYQH010000119">
    <property type="protein sequence ID" value="CAK8691663.1"/>
    <property type="molecule type" value="Genomic_DNA"/>
</dbReference>
<feature type="coiled-coil region" evidence="4">
    <location>
        <begin position="130"/>
        <end position="161"/>
    </location>
</feature>
<sequence>MATLSLKPTQRFAPSDWFASNDFISTNAERQRVSSHQIRQEARELVNVTANQTKWDQHDNNTRLDDRIDDITKWKQTLERCLDETDAEINALNRAKLETELALEEKALPLDVAIECLTLREGRQSIDVVRDGVEAELRKEVEVINKIKEQLQKRISEAFEQLCLLREARQQLANDQKDKFEAQGIDQSCYSLNNSSAGISYKPNPTRVLKESTTPESWHQFSQYNKDRAEVEMRASVTLREAIDATLAQTRNELEAQRIATEFAYRKRIHEMERAEGELEWQEKNTKEEIAEVEADIRNLERAIRNKTAPLKVAHTRLETRTYRPNVELCRDEPQYGLTEEVHRIEGSISALKEKLAQAHHARNALYKQLYRIQQDLACKRNSLKLDRKCLDVRRKLVVPAEKYVASRPDDSFKRTLGRESTPLSPIKTSQLDLA</sequence>
<keyword evidence="3" id="KW-0969">Cilium</keyword>
<keyword evidence="2" id="KW-0963">Cytoplasm</keyword>
<evidence type="ECO:0000256" key="2">
    <source>
        <dbReference type="ARBA" id="ARBA00022490"/>
    </source>
</evidence>
<dbReference type="Pfam" id="PF03148">
    <property type="entry name" value="Tektin"/>
    <property type="match status" value="1"/>
</dbReference>
<evidence type="ECO:0000313" key="7">
    <source>
        <dbReference type="Proteomes" id="UP001642483"/>
    </source>
</evidence>
<evidence type="ECO:0000256" key="4">
    <source>
        <dbReference type="SAM" id="Coils"/>
    </source>
</evidence>
<accession>A0ABP0GJU9</accession>
<comment type="caution">
    <text evidence="6">The sequence shown here is derived from an EMBL/GenBank/DDBJ whole genome shotgun (WGS) entry which is preliminary data.</text>
</comment>
<protein>
    <recommendedName>
        <fullName evidence="3">Tektin</fullName>
    </recommendedName>
</protein>
<keyword evidence="7" id="KW-1185">Reference proteome</keyword>
<gene>
    <name evidence="6" type="ORF">CVLEPA_LOCUS24426</name>
</gene>